<protein>
    <recommendedName>
        <fullName evidence="3">Transposase</fullName>
    </recommendedName>
</protein>
<dbReference type="RefSeq" id="WP_203353053.1">
    <property type="nucleotide sequence ID" value="NZ_CP069127.1"/>
</dbReference>
<reference evidence="1 2" key="1">
    <citation type="submission" date="2021-01" db="EMBL/GenBank/DDBJ databases">
        <title>Identification of strong promoters based on the transcriptome of Brevibacillus choshinensis.</title>
        <authorList>
            <person name="Yao D."/>
            <person name="Zhang K."/>
            <person name="Wu J."/>
        </authorList>
    </citation>
    <scope>NUCLEOTIDE SEQUENCE [LARGE SCALE GENOMIC DNA]</scope>
    <source>
        <strain evidence="1 2">HPD31-SP3</strain>
    </source>
</reference>
<organism evidence="1 2">
    <name type="scientific">Brevibacillus choshinensis</name>
    <dbReference type="NCBI Taxonomy" id="54911"/>
    <lineage>
        <taxon>Bacteria</taxon>
        <taxon>Bacillati</taxon>
        <taxon>Bacillota</taxon>
        <taxon>Bacilli</taxon>
        <taxon>Bacillales</taxon>
        <taxon>Paenibacillaceae</taxon>
        <taxon>Brevibacillus</taxon>
    </lineage>
</organism>
<evidence type="ECO:0000313" key="1">
    <source>
        <dbReference type="EMBL" id="QRG65984.1"/>
    </source>
</evidence>
<sequence>MDIGFQGNKRERTEIACICGERKTLKIGTVDNFIFESRIQVHNIPHFRCDFCGNVTYESNTGLPSLLKVAYRLKLMEIDWQQRDSTVVIFKIDLDYELKSQIEQMINKIIDDLKDGEPFLIMRDEPILGRRLENIVVLEEIITKVILLQGNGE</sequence>
<accession>A0ABX7FK20</accession>
<dbReference type="Proteomes" id="UP000596248">
    <property type="component" value="Chromosome"/>
</dbReference>
<evidence type="ECO:0008006" key="3">
    <source>
        <dbReference type="Google" id="ProtNLM"/>
    </source>
</evidence>
<proteinExistence type="predicted"/>
<dbReference type="EMBL" id="CP069127">
    <property type="protein sequence ID" value="QRG65984.1"/>
    <property type="molecule type" value="Genomic_DNA"/>
</dbReference>
<gene>
    <name evidence="1" type="ORF">JNE38_20720</name>
</gene>
<keyword evidence="2" id="KW-1185">Reference proteome</keyword>
<name>A0ABX7FK20_BRECH</name>
<evidence type="ECO:0000313" key="2">
    <source>
        <dbReference type="Proteomes" id="UP000596248"/>
    </source>
</evidence>